<keyword evidence="1" id="KW-1133">Transmembrane helix</keyword>
<evidence type="ECO:0000313" key="3">
    <source>
        <dbReference type="Proteomes" id="UP000267691"/>
    </source>
</evidence>
<name>A0A428D2U3_STRMT</name>
<sequence>MFSLFEFAIGVRLLVFIVFVDCVYGGNGLFVHLGHRKKNSFGSLLL</sequence>
<accession>A0A428D2U3</accession>
<dbReference type="EMBL" id="RJNT01000003">
    <property type="protein sequence ID" value="RSI86479.1"/>
    <property type="molecule type" value="Genomic_DNA"/>
</dbReference>
<keyword evidence="1" id="KW-0472">Membrane</keyword>
<evidence type="ECO:0000313" key="2">
    <source>
        <dbReference type="EMBL" id="RSI86479.1"/>
    </source>
</evidence>
<dbReference type="Proteomes" id="UP000267691">
    <property type="component" value="Unassembled WGS sequence"/>
</dbReference>
<gene>
    <name evidence="2" type="ORF">D8853_04775</name>
</gene>
<proteinExistence type="predicted"/>
<organism evidence="2 3">
    <name type="scientific">Streptococcus mitis</name>
    <dbReference type="NCBI Taxonomy" id="28037"/>
    <lineage>
        <taxon>Bacteria</taxon>
        <taxon>Bacillati</taxon>
        <taxon>Bacillota</taxon>
        <taxon>Bacilli</taxon>
        <taxon>Lactobacillales</taxon>
        <taxon>Streptococcaceae</taxon>
        <taxon>Streptococcus</taxon>
        <taxon>Streptococcus mitis group</taxon>
    </lineage>
</organism>
<keyword evidence="1" id="KW-0812">Transmembrane</keyword>
<dbReference type="AlphaFoldDB" id="A0A428D2U3"/>
<reference evidence="2 3" key="1">
    <citation type="submission" date="2018-11" db="EMBL/GenBank/DDBJ databases">
        <title>Species Designations Belie Phenotypic and Genotypic Heterogeneity in Oral Streptococci.</title>
        <authorList>
            <person name="Velsko I."/>
        </authorList>
    </citation>
    <scope>NUCLEOTIDE SEQUENCE [LARGE SCALE GENOMIC DNA]</scope>
    <source>
        <strain evidence="2 3">KLC12</strain>
    </source>
</reference>
<comment type="caution">
    <text evidence="2">The sequence shown here is derived from an EMBL/GenBank/DDBJ whole genome shotgun (WGS) entry which is preliminary data.</text>
</comment>
<evidence type="ECO:0000256" key="1">
    <source>
        <dbReference type="SAM" id="Phobius"/>
    </source>
</evidence>
<protein>
    <submittedName>
        <fullName evidence="2">Uncharacterized protein</fullName>
    </submittedName>
</protein>
<feature type="transmembrane region" description="Helical" evidence="1">
    <location>
        <begin position="12"/>
        <end position="33"/>
    </location>
</feature>